<organism evidence="1 2">
    <name type="scientific">Lottia gigantea</name>
    <name type="common">Giant owl limpet</name>
    <dbReference type="NCBI Taxonomy" id="225164"/>
    <lineage>
        <taxon>Eukaryota</taxon>
        <taxon>Metazoa</taxon>
        <taxon>Spiralia</taxon>
        <taxon>Lophotrochozoa</taxon>
        <taxon>Mollusca</taxon>
        <taxon>Gastropoda</taxon>
        <taxon>Patellogastropoda</taxon>
        <taxon>Lottioidea</taxon>
        <taxon>Lottiidae</taxon>
        <taxon>Lottia</taxon>
    </lineage>
</organism>
<dbReference type="AlphaFoldDB" id="V4AVK9"/>
<name>V4AVK9_LOTGI</name>
<dbReference type="RefSeq" id="XP_009050206.1">
    <property type="nucleotide sequence ID" value="XM_009051958.1"/>
</dbReference>
<dbReference type="CTD" id="20242564"/>
<keyword evidence="2" id="KW-1185">Reference proteome</keyword>
<dbReference type="EMBL" id="KB201145">
    <property type="protein sequence ID" value="ESO99095.1"/>
    <property type="molecule type" value="Genomic_DNA"/>
</dbReference>
<protein>
    <submittedName>
        <fullName evidence="1">Uncharacterized protein</fullName>
    </submittedName>
</protein>
<dbReference type="Proteomes" id="UP000030746">
    <property type="component" value="Unassembled WGS sequence"/>
</dbReference>
<dbReference type="HOGENOM" id="CLU_121613_0_0_1"/>
<dbReference type="GeneID" id="20242564"/>
<evidence type="ECO:0000313" key="2">
    <source>
        <dbReference type="Proteomes" id="UP000030746"/>
    </source>
</evidence>
<gene>
    <name evidence="1" type="ORF">LOTGIDRAFT_173933</name>
</gene>
<evidence type="ECO:0000313" key="1">
    <source>
        <dbReference type="EMBL" id="ESO99095.1"/>
    </source>
</evidence>
<proteinExistence type="predicted"/>
<reference evidence="1 2" key="1">
    <citation type="journal article" date="2013" name="Nature">
        <title>Insights into bilaterian evolution from three spiralian genomes.</title>
        <authorList>
            <person name="Simakov O."/>
            <person name="Marletaz F."/>
            <person name="Cho S.J."/>
            <person name="Edsinger-Gonzales E."/>
            <person name="Havlak P."/>
            <person name="Hellsten U."/>
            <person name="Kuo D.H."/>
            <person name="Larsson T."/>
            <person name="Lv J."/>
            <person name="Arendt D."/>
            <person name="Savage R."/>
            <person name="Osoegawa K."/>
            <person name="de Jong P."/>
            <person name="Grimwood J."/>
            <person name="Chapman J.A."/>
            <person name="Shapiro H."/>
            <person name="Aerts A."/>
            <person name="Otillar R.P."/>
            <person name="Terry A.Y."/>
            <person name="Boore J.L."/>
            <person name="Grigoriev I.V."/>
            <person name="Lindberg D.R."/>
            <person name="Seaver E.C."/>
            <person name="Weisblat D.A."/>
            <person name="Putnam N.H."/>
            <person name="Rokhsar D.S."/>
        </authorList>
    </citation>
    <scope>NUCLEOTIDE SEQUENCE [LARGE SCALE GENOMIC DNA]</scope>
</reference>
<accession>V4AVK9</accession>
<dbReference type="KEGG" id="lgi:LOTGIDRAFT_173933"/>
<sequence length="135" mass="15258">MWNSTVEFLGNIRSGCSIAVFTIESIHHGWDTIPVEGFKYSSSSSATDNMVRYGVQPRFLEVYTDRASHYRNEVLMVWHRSSSLTKDFSELFLTATSEVRKGKSSGNLPTRNSTATIGVIWVHGLYESTEPPIHR</sequence>